<dbReference type="EMBL" id="KN833747">
    <property type="protein sequence ID" value="KIK21748.1"/>
    <property type="molecule type" value="Genomic_DNA"/>
</dbReference>
<name>A0A0C9ZPR4_9AGAM</name>
<feature type="compositionally biased region" description="Basic and acidic residues" evidence="1">
    <location>
        <begin position="49"/>
        <end position="66"/>
    </location>
</feature>
<gene>
    <name evidence="2" type="ORF">PISMIDRAFT_681012</name>
</gene>
<sequence length="87" mass="10199">MTLFHPTRDNRDREQPRRQGFNMFSQRDGDRVSGGHRRTARSNPKTVRSSRERTKHEQRNKGRVGDTHVPLMVKVKRALGIPEHTQN</sequence>
<organism evidence="2 3">
    <name type="scientific">Pisolithus microcarpus 441</name>
    <dbReference type="NCBI Taxonomy" id="765257"/>
    <lineage>
        <taxon>Eukaryota</taxon>
        <taxon>Fungi</taxon>
        <taxon>Dikarya</taxon>
        <taxon>Basidiomycota</taxon>
        <taxon>Agaricomycotina</taxon>
        <taxon>Agaricomycetes</taxon>
        <taxon>Agaricomycetidae</taxon>
        <taxon>Boletales</taxon>
        <taxon>Sclerodermatineae</taxon>
        <taxon>Pisolithaceae</taxon>
        <taxon>Pisolithus</taxon>
    </lineage>
</organism>
<dbReference type="Proteomes" id="UP000054018">
    <property type="component" value="Unassembled WGS sequence"/>
</dbReference>
<accession>A0A0C9ZPR4</accession>
<dbReference type="AlphaFoldDB" id="A0A0C9ZPR4"/>
<evidence type="ECO:0000313" key="3">
    <source>
        <dbReference type="Proteomes" id="UP000054018"/>
    </source>
</evidence>
<reference evidence="2 3" key="1">
    <citation type="submission" date="2014-04" db="EMBL/GenBank/DDBJ databases">
        <authorList>
            <consortium name="DOE Joint Genome Institute"/>
            <person name="Kuo A."/>
            <person name="Kohler A."/>
            <person name="Costa M.D."/>
            <person name="Nagy L.G."/>
            <person name="Floudas D."/>
            <person name="Copeland A."/>
            <person name="Barry K.W."/>
            <person name="Cichocki N."/>
            <person name="Veneault-Fourrey C."/>
            <person name="LaButti K."/>
            <person name="Lindquist E.A."/>
            <person name="Lipzen A."/>
            <person name="Lundell T."/>
            <person name="Morin E."/>
            <person name="Murat C."/>
            <person name="Sun H."/>
            <person name="Tunlid A."/>
            <person name="Henrissat B."/>
            <person name="Grigoriev I.V."/>
            <person name="Hibbett D.S."/>
            <person name="Martin F."/>
            <person name="Nordberg H.P."/>
            <person name="Cantor M.N."/>
            <person name="Hua S.X."/>
        </authorList>
    </citation>
    <scope>NUCLEOTIDE SEQUENCE [LARGE SCALE GENOMIC DNA]</scope>
    <source>
        <strain evidence="2 3">441</strain>
    </source>
</reference>
<dbReference type="OrthoDB" id="3353448at2759"/>
<feature type="compositionally biased region" description="Basic and acidic residues" evidence="1">
    <location>
        <begin position="1"/>
        <end position="17"/>
    </location>
</feature>
<evidence type="ECO:0000313" key="2">
    <source>
        <dbReference type="EMBL" id="KIK21748.1"/>
    </source>
</evidence>
<keyword evidence="3" id="KW-1185">Reference proteome</keyword>
<evidence type="ECO:0000256" key="1">
    <source>
        <dbReference type="SAM" id="MobiDB-lite"/>
    </source>
</evidence>
<protein>
    <submittedName>
        <fullName evidence="2">Unplaced genomic scaffold scaffold_63, whole genome shotgun sequence</fullName>
    </submittedName>
</protein>
<proteinExistence type="predicted"/>
<dbReference type="HOGENOM" id="CLU_160876_0_0_1"/>
<reference evidence="3" key="2">
    <citation type="submission" date="2015-01" db="EMBL/GenBank/DDBJ databases">
        <title>Evolutionary Origins and Diversification of the Mycorrhizal Mutualists.</title>
        <authorList>
            <consortium name="DOE Joint Genome Institute"/>
            <consortium name="Mycorrhizal Genomics Consortium"/>
            <person name="Kohler A."/>
            <person name="Kuo A."/>
            <person name="Nagy L.G."/>
            <person name="Floudas D."/>
            <person name="Copeland A."/>
            <person name="Barry K.W."/>
            <person name="Cichocki N."/>
            <person name="Veneault-Fourrey C."/>
            <person name="LaButti K."/>
            <person name="Lindquist E.A."/>
            <person name="Lipzen A."/>
            <person name="Lundell T."/>
            <person name="Morin E."/>
            <person name="Murat C."/>
            <person name="Riley R."/>
            <person name="Ohm R."/>
            <person name="Sun H."/>
            <person name="Tunlid A."/>
            <person name="Henrissat B."/>
            <person name="Grigoriev I.V."/>
            <person name="Hibbett D.S."/>
            <person name="Martin F."/>
        </authorList>
    </citation>
    <scope>NUCLEOTIDE SEQUENCE [LARGE SCALE GENOMIC DNA]</scope>
    <source>
        <strain evidence="3">441</strain>
    </source>
</reference>
<feature type="region of interest" description="Disordered" evidence="1">
    <location>
        <begin position="1"/>
        <end position="68"/>
    </location>
</feature>